<keyword evidence="4" id="KW-1185">Reference proteome</keyword>
<feature type="domain" description="Maestro/Maestro-like HEAT-repeats" evidence="2">
    <location>
        <begin position="3"/>
        <end position="125"/>
    </location>
</feature>
<evidence type="ECO:0000256" key="1">
    <source>
        <dbReference type="SAM" id="MobiDB-lite"/>
    </source>
</evidence>
<dbReference type="AlphaFoldDB" id="A0AA40LDC3"/>
<dbReference type="GO" id="GO:0005737">
    <property type="term" value="C:cytoplasm"/>
    <property type="evidence" value="ECO:0007669"/>
    <property type="project" value="TreeGrafter"/>
</dbReference>
<evidence type="ECO:0000259" key="2">
    <source>
        <dbReference type="Pfam" id="PF23227"/>
    </source>
</evidence>
<reference evidence="3" key="1">
    <citation type="submission" date="2023-06" db="EMBL/GenBank/DDBJ databases">
        <title>Reference genome for the Northern bat (Eptesicus nilssonii), a most northern bat species.</title>
        <authorList>
            <person name="Laine V.N."/>
            <person name="Pulliainen A.T."/>
            <person name="Lilley T.M."/>
        </authorList>
    </citation>
    <scope>NUCLEOTIDE SEQUENCE</scope>
    <source>
        <strain evidence="3">BLF_Eptnil</strain>
        <tissue evidence="3">Kidney</tissue>
    </source>
</reference>
<comment type="caution">
    <text evidence="3">The sequence shown here is derived from an EMBL/GenBank/DDBJ whole genome shotgun (WGS) entry which is preliminary data.</text>
</comment>
<dbReference type="Pfam" id="PF23227">
    <property type="entry name" value="HEAT_MROH2B_C"/>
    <property type="match status" value="1"/>
</dbReference>
<protein>
    <recommendedName>
        <fullName evidence="2">Maestro/Maestro-like HEAT-repeats domain-containing protein</fullName>
    </recommendedName>
</protein>
<proteinExistence type="predicted"/>
<gene>
    <name evidence="3" type="ORF">QTO34_012369</name>
</gene>
<organism evidence="3 4">
    <name type="scientific">Cnephaeus nilssonii</name>
    <name type="common">Northern bat</name>
    <name type="synonym">Eptesicus nilssonii</name>
    <dbReference type="NCBI Taxonomy" id="3371016"/>
    <lineage>
        <taxon>Eukaryota</taxon>
        <taxon>Metazoa</taxon>
        <taxon>Chordata</taxon>
        <taxon>Craniata</taxon>
        <taxon>Vertebrata</taxon>
        <taxon>Euteleostomi</taxon>
        <taxon>Mammalia</taxon>
        <taxon>Eutheria</taxon>
        <taxon>Laurasiatheria</taxon>
        <taxon>Chiroptera</taxon>
        <taxon>Yangochiroptera</taxon>
        <taxon>Vespertilionidae</taxon>
        <taxon>Cnephaeus</taxon>
    </lineage>
</organism>
<feature type="region of interest" description="Disordered" evidence="1">
    <location>
        <begin position="133"/>
        <end position="155"/>
    </location>
</feature>
<feature type="region of interest" description="Disordered" evidence="1">
    <location>
        <begin position="261"/>
        <end position="284"/>
    </location>
</feature>
<dbReference type="PANTHER" id="PTHR23120">
    <property type="entry name" value="MAESTRO-RELATED HEAT DOMAIN-CONTAINING"/>
    <property type="match status" value="1"/>
</dbReference>
<evidence type="ECO:0000313" key="4">
    <source>
        <dbReference type="Proteomes" id="UP001177744"/>
    </source>
</evidence>
<dbReference type="PANTHER" id="PTHR23120:SF42">
    <property type="entry name" value="MAESTRO HEAT-LIKE REPEAT FAMILY MEMBER 3"/>
    <property type="match status" value="1"/>
</dbReference>
<accession>A0AA40LDC3</accession>
<sequence length="317" mass="34686">MRSDSEHLRLNAFEIYGALLAKVKRSFLVAPLKQQLLSSLVLLVAHLADRDARVAQICRRALCRTASLLGWWRLRAVLADRDLWTILRALLEREAGRGQWLLTQSLGLLRSPQAPVRQAAVWFTGGRPLLPATVSSSRPEAGPRRPGSSRAPRRRVSGLGVLGGKLRARWEHRGPLSVVAPPRPPSEKQGRFTFLGKVRRGGWRPCPLWGGGRVGREGGAPSRCSQAPPRLRGALSAVCPAGQIIQSLEVAKASDIAEAWQPRRPGAPGASVPALRSARGDPDPTVSCLATQTLYVLEAGKSRPARTRTSWFCCWRR</sequence>
<evidence type="ECO:0000313" key="3">
    <source>
        <dbReference type="EMBL" id="KAK1327947.1"/>
    </source>
</evidence>
<name>A0AA40LDC3_CNENI</name>
<dbReference type="InterPro" id="IPR055406">
    <property type="entry name" value="HEAT_Maestro"/>
</dbReference>
<dbReference type="Proteomes" id="UP001177744">
    <property type="component" value="Unassembled WGS sequence"/>
</dbReference>
<dbReference type="EMBL" id="JAULJE010000024">
    <property type="protein sequence ID" value="KAK1327947.1"/>
    <property type="molecule type" value="Genomic_DNA"/>
</dbReference>
<dbReference type="InterPro" id="IPR045206">
    <property type="entry name" value="Maestro_heat-like_prot"/>
</dbReference>